<gene>
    <name evidence="4" type="ORF">NEMVEDRAFT_v1g214518</name>
</gene>
<dbReference type="PROSITE" id="PS50181">
    <property type="entry name" value="FBOX"/>
    <property type="match status" value="1"/>
</dbReference>
<feature type="region of interest" description="Disordered" evidence="2">
    <location>
        <begin position="348"/>
        <end position="428"/>
    </location>
</feature>
<dbReference type="InterPro" id="IPR057207">
    <property type="entry name" value="FBXL15_LRR"/>
</dbReference>
<dbReference type="KEGG" id="nve:5506485"/>
<organism evidence="4 5">
    <name type="scientific">Nematostella vectensis</name>
    <name type="common">Starlet sea anemone</name>
    <dbReference type="NCBI Taxonomy" id="45351"/>
    <lineage>
        <taxon>Eukaryota</taxon>
        <taxon>Metazoa</taxon>
        <taxon>Cnidaria</taxon>
        <taxon>Anthozoa</taxon>
        <taxon>Hexacorallia</taxon>
        <taxon>Actiniaria</taxon>
        <taxon>Edwardsiidae</taxon>
        <taxon>Nematostella</taxon>
    </lineage>
</organism>
<dbReference type="SUPFAM" id="SSF52047">
    <property type="entry name" value="RNI-like"/>
    <property type="match status" value="1"/>
</dbReference>
<proteinExistence type="predicted"/>
<dbReference type="Pfam" id="PF25372">
    <property type="entry name" value="DUF7885"/>
    <property type="match status" value="1"/>
</dbReference>
<name>A7SMF7_NEMVE</name>
<dbReference type="InterPro" id="IPR050648">
    <property type="entry name" value="F-box_LRR-repeat"/>
</dbReference>
<dbReference type="OMA" id="QFYRIAM"/>
<keyword evidence="1" id="KW-0833">Ubl conjugation pathway</keyword>
<protein>
    <recommendedName>
        <fullName evidence="3">F-box domain-containing protein</fullName>
    </recommendedName>
</protein>
<dbReference type="OrthoDB" id="10257471at2759"/>
<feature type="compositionally biased region" description="Polar residues" evidence="2">
    <location>
        <begin position="412"/>
        <end position="423"/>
    </location>
</feature>
<dbReference type="InParanoid" id="A7SMF7"/>
<dbReference type="SUPFAM" id="SSF81383">
    <property type="entry name" value="F-box domain"/>
    <property type="match status" value="1"/>
</dbReference>
<reference evidence="4 5" key="1">
    <citation type="journal article" date="2007" name="Science">
        <title>Sea anemone genome reveals ancestral eumetazoan gene repertoire and genomic organization.</title>
        <authorList>
            <person name="Putnam N.H."/>
            <person name="Srivastava M."/>
            <person name="Hellsten U."/>
            <person name="Dirks B."/>
            <person name="Chapman J."/>
            <person name="Salamov A."/>
            <person name="Terry A."/>
            <person name="Shapiro H."/>
            <person name="Lindquist E."/>
            <person name="Kapitonov V.V."/>
            <person name="Jurka J."/>
            <person name="Genikhovich G."/>
            <person name="Grigoriev I.V."/>
            <person name="Lucas S.M."/>
            <person name="Steele R.E."/>
            <person name="Finnerty J.R."/>
            <person name="Technau U."/>
            <person name="Martindale M.Q."/>
            <person name="Rokhsar D.S."/>
        </authorList>
    </citation>
    <scope>NUCLEOTIDE SEQUENCE [LARGE SCALE GENOMIC DNA]</scope>
    <source>
        <strain evidence="5">CH2 X CH6</strain>
    </source>
</reference>
<feature type="region of interest" description="Disordered" evidence="2">
    <location>
        <begin position="542"/>
        <end position="562"/>
    </location>
</feature>
<dbReference type="Proteomes" id="UP000001593">
    <property type="component" value="Unassembled WGS sequence"/>
</dbReference>
<dbReference type="Pfam" id="PF13516">
    <property type="entry name" value="LRR_6"/>
    <property type="match status" value="2"/>
</dbReference>
<dbReference type="EMBL" id="DS469708">
    <property type="protein sequence ID" value="EDO35101.1"/>
    <property type="molecule type" value="Genomic_DNA"/>
</dbReference>
<sequence>MEAPDGDEAKRFASVWIRRLERSLLSQYEDNSSEQPIRHFDSVSFSLSHDDNETSFVDIKTGPEKRGQFYSDLPYLSSGISNDKLKESKCNIPPNSFDEYCPPEDRKSPAKSPRTIVSDHRVIKGGSPRVDLELVRQKRLKHFQLTNKSSSLERDNGTSECERTHLERVPGLSSNVDVPENMPYSTGALEYPNSFDDIKSFSPTDFGPLENKDHEDDHLRLELWGLRDAVENGQVDLKPYLNCFTRHNQKSYHGKGGLEPSHVESINDFTIMSSLDLDRNSNKYNQYNMQSEIKHHNNGLQFRSNSPEKSDTSPDPSDAIKIPTTPHKTVSPCPQIYGALYNGFETSDSEGSIIPSKKNGSKEGWSSRQQETSPKKSPNSGKGKEKILHELTQYLNSDRKVVKNKSRNVKSPQNSEDLENLSSHPDENSAPLLFHVVTPNTTPRVTCKETGDRTEKEETKRHIARNNERAKYLIPDLAINQQSIMAKVCPKCKEINSQAANWCIECGTALIRTKPSFLSQEQQESYEEQCREARDLISAGLNKKYSPVNGDGPKQVSSNGAKPLSSEISELIEKVNATTDITYDSYDCNQLSNYKRRWHKSSIAWSSFEKRQLQKPSSLQQSKKKDDPAGGSHGKNRSTSFSGEKKKRPKSAQKKSSRQRTTSATYGPTVQAKEGERPQSASRLSGRNKDEYQRERKKRPYSTENIGKVGSKGYGEALEKNYQEIKEQGNPFKSPLKKSIPAIPPLDLNDIDSYDRILTLIRYQSEPIPYLCLPDEIVLKIFSSLSHKDLATCALVCQQFYRIAMDETLWGSITLIKKEIKSDEWLEEIGKRHPTSLTISHCRGNCVTANGLRSLFRNCCDTLEEVDFSGCSGGELIGESILLHISARCTSVVSVDVSWTNVSDNGVQALVENIIQLECLCLNGCQAVTDKSLRSIADRHGESLRIFEVFGCFNITPGGFKMLAGKCCHLQTLNLGQCHKMTDSALGSLVSHLPELENLDLRGCKQIRDSAVKKIVRHCPLLKCLALANCPRITDVTLAEIATNLPDIRSLDICGCSKVSDVGVRALARCCNKMESLDLSSTGEAVTHKSVTSLANYCSQSLQTLKLSFCADITDETVLHLARQCRKLSLLHLYGCKRVRNLQGLRAANPLLSVER</sequence>
<dbReference type="GO" id="GO:0031146">
    <property type="term" value="P:SCF-dependent proteasomal ubiquitin-dependent protein catabolic process"/>
    <property type="evidence" value="ECO:0000318"/>
    <property type="project" value="GO_Central"/>
</dbReference>
<evidence type="ECO:0000259" key="3">
    <source>
        <dbReference type="PROSITE" id="PS50181"/>
    </source>
</evidence>
<dbReference type="InterPro" id="IPR001611">
    <property type="entry name" value="Leu-rich_rpt"/>
</dbReference>
<dbReference type="InterPro" id="IPR036047">
    <property type="entry name" value="F-box-like_dom_sf"/>
</dbReference>
<feature type="region of interest" description="Disordered" evidence="2">
    <location>
        <begin position="296"/>
        <end position="333"/>
    </location>
</feature>
<dbReference type="STRING" id="45351.A7SMF7"/>
<keyword evidence="5" id="KW-1185">Reference proteome</keyword>
<feature type="compositionally biased region" description="Basic residues" evidence="2">
    <location>
        <begin position="645"/>
        <end position="658"/>
    </location>
</feature>
<evidence type="ECO:0000256" key="1">
    <source>
        <dbReference type="ARBA" id="ARBA00022786"/>
    </source>
</evidence>
<dbReference type="Gene3D" id="3.80.10.10">
    <property type="entry name" value="Ribonuclease Inhibitor"/>
    <property type="match status" value="2"/>
</dbReference>
<dbReference type="Pfam" id="PF12937">
    <property type="entry name" value="F-box-like"/>
    <property type="match status" value="1"/>
</dbReference>
<dbReference type="PANTHER" id="PTHR13382:SF69">
    <property type="entry name" value="FI18408P1"/>
    <property type="match status" value="1"/>
</dbReference>
<dbReference type="InterPro" id="IPR006553">
    <property type="entry name" value="Leu-rich_rpt_Cys-con_subtyp"/>
</dbReference>
<dbReference type="InterPro" id="IPR001810">
    <property type="entry name" value="F-box_dom"/>
</dbReference>
<dbReference type="HOGENOM" id="CLU_275869_0_0_1"/>
<feature type="region of interest" description="Disordered" evidence="2">
    <location>
        <begin position="609"/>
        <end position="712"/>
    </location>
</feature>
<evidence type="ECO:0000313" key="5">
    <source>
        <dbReference type="Proteomes" id="UP000001593"/>
    </source>
</evidence>
<dbReference type="PANTHER" id="PTHR13382">
    <property type="entry name" value="MITOCHONDRIAL ATP SYNTHASE COUPLING FACTOR B"/>
    <property type="match status" value="1"/>
</dbReference>
<dbReference type="InterPro" id="IPR032675">
    <property type="entry name" value="LRR_dom_sf"/>
</dbReference>
<dbReference type="GO" id="GO:0019005">
    <property type="term" value="C:SCF ubiquitin ligase complex"/>
    <property type="evidence" value="ECO:0000318"/>
    <property type="project" value="GO_Central"/>
</dbReference>
<dbReference type="CDD" id="cd22139">
    <property type="entry name" value="F-box_unchar"/>
    <property type="match status" value="1"/>
</dbReference>
<dbReference type="SMART" id="SM00256">
    <property type="entry name" value="FBOX"/>
    <property type="match status" value="1"/>
</dbReference>
<feature type="domain" description="F-box" evidence="3">
    <location>
        <begin position="767"/>
        <end position="813"/>
    </location>
</feature>
<dbReference type="eggNOG" id="KOG1947">
    <property type="taxonomic scope" value="Eukaryota"/>
</dbReference>
<accession>A7SMF7</accession>
<dbReference type="AlphaFoldDB" id="A7SMF7"/>
<dbReference type="SMART" id="SM00367">
    <property type="entry name" value="LRR_CC"/>
    <property type="match status" value="11"/>
</dbReference>
<evidence type="ECO:0000313" key="4">
    <source>
        <dbReference type="EMBL" id="EDO35101.1"/>
    </source>
</evidence>
<evidence type="ECO:0000256" key="2">
    <source>
        <dbReference type="SAM" id="MobiDB-lite"/>
    </source>
</evidence>